<dbReference type="GO" id="GO:0005525">
    <property type="term" value="F:GTP binding"/>
    <property type="evidence" value="ECO:0007669"/>
    <property type="project" value="UniProtKB-KW"/>
</dbReference>
<proteinExistence type="inferred from homology"/>
<dbReference type="InterPro" id="IPR001806">
    <property type="entry name" value="Small_GTPase"/>
</dbReference>
<dbReference type="GO" id="GO:0000054">
    <property type="term" value="P:ribosomal subunit export from nucleus"/>
    <property type="evidence" value="ECO:0007669"/>
    <property type="project" value="TreeGrafter"/>
</dbReference>
<dbReference type="NCBIfam" id="TIGR00231">
    <property type="entry name" value="small_GTP"/>
    <property type="match status" value="1"/>
</dbReference>
<dbReference type="RefSeq" id="XP_016979573.2">
    <property type="nucleotide sequence ID" value="XM_017124084.2"/>
</dbReference>
<evidence type="ECO:0000256" key="3">
    <source>
        <dbReference type="ARBA" id="ARBA00022448"/>
    </source>
</evidence>
<evidence type="ECO:0000256" key="6">
    <source>
        <dbReference type="ARBA" id="ARBA00023134"/>
    </source>
</evidence>
<dbReference type="PROSITE" id="PS51419">
    <property type="entry name" value="RAB"/>
    <property type="match status" value="1"/>
</dbReference>
<sequence>MMDEVAAFKLILLGDGGTGKTTFVKRHLTGEFEKKYEATLGVEVHPIFFHTTRGLFRINIWDTAGQEKFGGLSEGYCVKGQCAILMFDVTSRTTYNNVPFWYQDVERVCGNIPMVLCGNKVDVRDRKVRAKQVTFHLKKNLPFIEISAKSNYNYEKPFVYLLRELTGDPQLELVRQPALKPPEVILTDEQRIQMEQELEAAKYLQFPSEKDYEL</sequence>
<keyword evidence="3 8" id="KW-0813">Transport</keyword>
<dbReference type="PANTHER" id="PTHR24071">
    <property type="entry name" value="RAN GTPASE"/>
    <property type="match status" value="1"/>
</dbReference>
<evidence type="ECO:0000256" key="4">
    <source>
        <dbReference type="ARBA" id="ARBA00022741"/>
    </source>
</evidence>
<dbReference type="CDD" id="cd00877">
    <property type="entry name" value="Ran"/>
    <property type="match status" value="1"/>
</dbReference>
<keyword evidence="4 8" id="KW-0547">Nucleotide-binding</keyword>
<dbReference type="SMART" id="SM00173">
    <property type="entry name" value="RAS"/>
    <property type="match status" value="1"/>
</dbReference>
<dbReference type="Gene3D" id="3.40.50.300">
    <property type="entry name" value="P-loop containing nucleotide triphosphate hydrolases"/>
    <property type="match status" value="1"/>
</dbReference>
<dbReference type="OrthoDB" id="48625at2759"/>
<dbReference type="GO" id="GO:0005634">
    <property type="term" value="C:nucleus"/>
    <property type="evidence" value="ECO:0007669"/>
    <property type="project" value="UniProtKB-SubCell"/>
</dbReference>
<dbReference type="PROSITE" id="PS51421">
    <property type="entry name" value="RAS"/>
    <property type="match status" value="1"/>
</dbReference>
<dbReference type="PROSITE" id="PS51418">
    <property type="entry name" value="RAN"/>
    <property type="match status" value="1"/>
</dbReference>
<evidence type="ECO:0000256" key="2">
    <source>
        <dbReference type="ARBA" id="ARBA00008028"/>
    </source>
</evidence>
<keyword evidence="6 8" id="KW-0342">GTP-binding</keyword>
<accession>A0A6P4EWT2</accession>
<dbReference type="InterPro" id="IPR002041">
    <property type="entry name" value="Ran_GTPase"/>
</dbReference>
<dbReference type="SMART" id="SM00174">
    <property type="entry name" value="RHO"/>
    <property type="match status" value="1"/>
</dbReference>
<organism evidence="9">
    <name type="scientific">Drosophila rhopaloa</name>
    <name type="common">Fruit fly</name>
    <dbReference type="NCBI Taxonomy" id="1041015"/>
    <lineage>
        <taxon>Eukaryota</taxon>
        <taxon>Metazoa</taxon>
        <taxon>Ecdysozoa</taxon>
        <taxon>Arthropoda</taxon>
        <taxon>Hexapoda</taxon>
        <taxon>Insecta</taxon>
        <taxon>Pterygota</taxon>
        <taxon>Neoptera</taxon>
        <taxon>Endopterygota</taxon>
        <taxon>Diptera</taxon>
        <taxon>Brachycera</taxon>
        <taxon>Muscomorpha</taxon>
        <taxon>Ephydroidea</taxon>
        <taxon>Drosophilidae</taxon>
        <taxon>Drosophila</taxon>
        <taxon>Sophophora</taxon>
    </lineage>
</organism>
<dbReference type="PRINTS" id="PR00627">
    <property type="entry name" value="GTPRANTC4"/>
</dbReference>
<comment type="function">
    <text evidence="8">GTP-binding protein involved in nucleocytoplasmic transport. Required for the import of protein into the nucleus and also for RNA export. Involved in chromatin condensation and control of cell cycle.</text>
</comment>
<gene>
    <name evidence="9" type="primary">LOC108044920</name>
</gene>
<reference evidence="9" key="1">
    <citation type="submission" date="2025-08" db="UniProtKB">
        <authorList>
            <consortium name="RefSeq"/>
        </authorList>
    </citation>
    <scope>IDENTIFICATION</scope>
</reference>
<name>A0A6P4EWT2_DRORH</name>
<dbReference type="GeneID" id="108044920"/>
<comment type="similarity">
    <text evidence="2 8">Belongs to the small GTPase superfamily. Ran family.</text>
</comment>
<dbReference type="GO" id="GO:0006606">
    <property type="term" value="P:protein import into nucleus"/>
    <property type="evidence" value="ECO:0007669"/>
    <property type="project" value="TreeGrafter"/>
</dbReference>
<evidence type="ECO:0000256" key="8">
    <source>
        <dbReference type="RuleBase" id="RU363057"/>
    </source>
</evidence>
<dbReference type="SMART" id="SM00176">
    <property type="entry name" value="RAN"/>
    <property type="match status" value="1"/>
</dbReference>
<dbReference type="SMART" id="SM00175">
    <property type="entry name" value="RAB"/>
    <property type="match status" value="1"/>
</dbReference>
<evidence type="ECO:0000256" key="1">
    <source>
        <dbReference type="ARBA" id="ARBA00004123"/>
    </source>
</evidence>
<dbReference type="SUPFAM" id="SSF52540">
    <property type="entry name" value="P-loop containing nucleoside triphosphate hydrolases"/>
    <property type="match status" value="1"/>
</dbReference>
<dbReference type="FunFam" id="3.40.50.300:FF:000369">
    <property type="entry name" value="GTP-binding nuclear protein"/>
    <property type="match status" value="1"/>
</dbReference>
<dbReference type="GO" id="GO:0005737">
    <property type="term" value="C:cytoplasm"/>
    <property type="evidence" value="ECO:0007669"/>
    <property type="project" value="TreeGrafter"/>
</dbReference>
<dbReference type="RefSeq" id="XP_016979573.1">
    <property type="nucleotide sequence ID" value="XM_017124084.1"/>
</dbReference>
<keyword evidence="5 8" id="KW-0653">Protein transport</keyword>
<protein>
    <recommendedName>
        <fullName evidence="8">GTP-binding nuclear protein</fullName>
    </recommendedName>
</protein>
<dbReference type="OMA" id="FRINIWD"/>
<evidence type="ECO:0000313" key="9">
    <source>
        <dbReference type="RefSeq" id="XP_016979573.1"/>
    </source>
</evidence>
<comment type="subcellular location">
    <subcellularLocation>
        <location evidence="1 8">Nucleus</location>
    </subcellularLocation>
</comment>
<dbReference type="AlphaFoldDB" id="A0A6P4EWT2"/>
<evidence type="ECO:0000256" key="5">
    <source>
        <dbReference type="ARBA" id="ARBA00022927"/>
    </source>
</evidence>
<dbReference type="Pfam" id="PF00071">
    <property type="entry name" value="Ras"/>
    <property type="match status" value="1"/>
</dbReference>
<keyword evidence="7 8" id="KW-0539">Nucleus</keyword>
<dbReference type="PANTHER" id="PTHR24071:SF0">
    <property type="entry name" value="GTP-BINDING NUCLEAR PROTEIN RAN"/>
    <property type="match status" value="1"/>
</dbReference>
<dbReference type="InterPro" id="IPR005225">
    <property type="entry name" value="Small_GTP-bd"/>
</dbReference>
<evidence type="ECO:0000256" key="7">
    <source>
        <dbReference type="ARBA" id="ARBA00023242"/>
    </source>
</evidence>
<dbReference type="InterPro" id="IPR027417">
    <property type="entry name" value="P-loop_NTPase"/>
</dbReference>
<dbReference type="GO" id="GO:0003924">
    <property type="term" value="F:GTPase activity"/>
    <property type="evidence" value="ECO:0007669"/>
    <property type="project" value="InterPro"/>
</dbReference>